<keyword evidence="2" id="KW-1185">Reference proteome</keyword>
<comment type="caution">
    <text evidence="1">The sequence shown here is derived from an EMBL/GenBank/DDBJ whole genome shotgun (WGS) entry which is preliminary data.</text>
</comment>
<dbReference type="EMBL" id="JAHBMH010000007">
    <property type="protein sequence ID" value="KAK1939463.1"/>
    <property type="molecule type" value="Genomic_DNA"/>
</dbReference>
<evidence type="ECO:0000313" key="2">
    <source>
        <dbReference type="Proteomes" id="UP001195914"/>
    </source>
</evidence>
<accession>A0AAD9GJG6</accession>
<dbReference type="AlphaFoldDB" id="A0AAD9GJG6"/>
<reference evidence="1" key="1">
    <citation type="journal article" date="2014" name="Nucleic Acids Res.">
        <title>The evolutionary dynamics of variant antigen genes in Babesia reveal a history of genomic innovation underlying host-parasite interaction.</title>
        <authorList>
            <person name="Jackson A.P."/>
            <person name="Otto T.D."/>
            <person name="Darby A."/>
            <person name="Ramaprasad A."/>
            <person name="Xia D."/>
            <person name="Echaide I.E."/>
            <person name="Farber M."/>
            <person name="Gahlot S."/>
            <person name="Gamble J."/>
            <person name="Gupta D."/>
            <person name="Gupta Y."/>
            <person name="Jackson L."/>
            <person name="Malandrin L."/>
            <person name="Malas T.B."/>
            <person name="Moussa E."/>
            <person name="Nair M."/>
            <person name="Reid A.J."/>
            <person name="Sanders M."/>
            <person name="Sharma J."/>
            <person name="Tracey A."/>
            <person name="Quail M.A."/>
            <person name="Weir W."/>
            <person name="Wastling J.M."/>
            <person name="Hall N."/>
            <person name="Willadsen P."/>
            <person name="Lingelbach K."/>
            <person name="Shiels B."/>
            <person name="Tait A."/>
            <person name="Berriman M."/>
            <person name="Allred D.R."/>
            <person name="Pain A."/>
        </authorList>
    </citation>
    <scope>NUCLEOTIDE SEQUENCE</scope>
    <source>
        <strain evidence="1">1802A</strain>
    </source>
</reference>
<dbReference type="Proteomes" id="UP001195914">
    <property type="component" value="Unassembled WGS sequence"/>
</dbReference>
<sequence length="163" mass="17880">MEDVQYVDGAKILLTRAFCHVRKKVGMCEGFATVADVPQLLQSPNRAGLMPGYAFRVVSMVLTFIGPDDTLSCESGEASSERYIVGDPTGCISMDFPEGRSVPRNVEGNTFIAINIAVVVSGHRIYLGATEDMRLIPCGSGDYAWARRDNDITRDHVCVIRYV</sequence>
<name>A0AAD9GJG6_BABDI</name>
<organism evidence="1 2">
    <name type="scientific">Babesia divergens</name>
    <dbReference type="NCBI Taxonomy" id="32595"/>
    <lineage>
        <taxon>Eukaryota</taxon>
        <taxon>Sar</taxon>
        <taxon>Alveolata</taxon>
        <taxon>Apicomplexa</taxon>
        <taxon>Aconoidasida</taxon>
        <taxon>Piroplasmida</taxon>
        <taxon>Babesiidae</taxon>
        <taxon>Babesia</taxon>
    </lineage>
</organism>
<reference evidence="1" key="2">
    <citation type="submission" date="2021-05" db="EMBL/GenBank/DDBJ databases">
        <authorList>
            <person name="Pain A."/>
        </authorList>
    </citation>
    <scope>NUCLEOTIDE SEQUENCE</scope>
    <source>
        <strain evidence="1">1802A</strain>
    </source>
</reference>
<evidence type="ECO:0000313" key="1">
    <source>
        <dbReference type="EMBL" id="KAK1939463.1"/>
    </source>
</evidence>
<gene>
    <name evidence="1" type="ORF">X943_000237</name>
</gene>
<protein>
    <submittedName>
        <fullName evidence="1">Uncharacterized protein</fullName>
    </submittedName>
</protein>
<proteinExistence type="predicted"/>